<evidence type="ECO:0000313" key="2">
    <source>
        <dbReference type="EMBL" id="EDL82207.1"/>
    </source>
</evidence>
<dbReference type="AlphaFoldDB" id="A6HVS1"/>
<sequence>MSTSSDTSSPTRPHPLQQGHTHFNKATPTPTRPHLLIVPLPAWPKHI</sequence>
<dbReference type="EMBL" id="CH473952">
    <property type="protein sequence ID" value="EDL82207.1"/>
    <property type="molecule type" value="Genomic_DNA"/>
</dbReference>
<organism evidence="2 3">
    <name type="scientific">Rattus norvegicus</name>
    <name type="common">Rat</name>
    <dbReference type="NCBI Taxonomy" id="10116"/>
    <lineage>
        <taxon>Eukaryota</taxon>
        <taxon>Metazoa</taxon>
        <taxon>Chordata</taxon>
        <taxon>Craniata</taxon>
        <taxon>Vertebrata</taxon>
        <taxon>Euteleostomi</taxon>
        <taxon>Mammalia</taxon>
        <taxon>Eutheria</taxon>
        <taxon>Euarchontoglires</taxon>
        <taxon>Glires</taxon>
        <taxon>Rodentia</taxon>
        <taxon>Myomorpha</taxon>
        <taxon>Muroidea</taxon>
        <taxon>Muridae</taxon>
        <taxon>Murinae</taxon>
        <taxon>Rattus</taxon>
    </lineage>
</organism>
<feature type="compositionally biased region" description="Low complexity" evidence="1">
    <location>
        <begin position="1"/>
        <end position="11"/>
    </location>
</feature>
<evidence type="ECO:0000313" key="3">
    <source>
        <dbReference type="Proteomes" id="UP000234681"/>
    </source>
</evidence>
<reference evidence="3" key="1">
    <citation type="submission" date="2005-09" db="EMBL/GenBank/DDBJ databases">
        <authorList>
            <person name="Mural R.J."/>
            <person name="Li P.W."/>
            <person name="Adams M.D."/>
            <person name="Amanatides P.G."/>
            <person name="Baden-Tillson H."/>
            <person name="Barnstead M."/>
            <person name="Chin S.H."/>
            <person name="Dew I."/>
            <person name="Evans C.A."/>
            <person name="Ferriera S."/>
            <person name="Flanigan M."/>
            <person name="Fosler C."/>
            <person name="Glodek A."/>
            <person name="Gu Z."/>
            <person name="Holt R.A."/>
            <person name="Jennings D."/>
            <person name="Kraft C.L."/>
            <person name="Lu F."/>
            <person name="Nguyen T."/>
            <person name="Nusskern D.R."/>
            <person name="Pfannkoch C.M."/>
            <person name="Sitter C."/>
            <person name="Sutton G.G."/>
            <person name="Venter J.C."/>
            <person name="Wang Z."/>
            <person name="Woodage T."/>
            <person name="Zheng X.H."/>
            <person name="Zhong F."/>
        </authorList>
    </citation>
    <scope>NUCLEOTIDE SEQUENCE [LARGE SCALE GENOMIC DNA]</scope>
    <source>
        <strain>BN</strain>
        <strain evidence="3">Sprague-Dawley</strain>
    </source>
</reference>
<feature type="compositionally biased region" description="Polar residues" evidence="1">
    <location>
        <begin position="18"/>
        <end position="29"/>
    </location>
</feature>
<gene>
    <name evidence="2" type="ORF">rCG_28470</name>
</gene>
<evidence type="ECO:0000256" key="1">
    <source>
        <dbReference type="SAM" id="MobiDB-lite"/>
    </source>
</evidence>
<proteinExistence type="predicted"/>
<dbReference type="Proteomes" id="UP000234681">
    <property type="component" value="Chromosome 2"/>
</dbReference>
<feature type="region of interest" description="Disordered" evidence="1">
    <location>
        <begin position="1"/>
        <end position="47"/>
    </location>
</feature>
<name>A6HVS1_RAT</name>
<protein>
    <submittedName>
        <fullName evidence="2">RCG28470</fullName>
    </submittedName>
</protein>
<accession>A6HVS1</accession>